<accession>Q22Y70</accession>
<protein>
    <submittedName>
        <fullName evidence="1">Uncharacterized protein</fullName>
    </submittedName>
</protein>
<reference evidence="2" key="1">
    <citation type="journal article" date="2006" name="PLoS Biol.">
        <title>Macronuclear genome sequence of the ciliate Tetrahymena thermophila, a model eukaryote.</title>
        <authorList>
            <person name="Eisen J.A."/>
            <person name="Coyne R.S."/>
            <person name="Wu M."/>
            <person name="Wu D."/>
            <person name="Thiagarajan M."/>
            <person name="Wortman J.R."/>
            <person name="Badger J.H."/>
            <person name="Ren Q."/>
            <person name="Amedeo P."/>
            <person name="Jones K.M."/>
            <person name="Tallon L.J."/>
            <person name="Delcher A.L."/>
            <person name="Salzberg S.L."/>
            <person name="Silva J.C."/>
            <person name="Haas B.J."/>
            <person name="Majoros W.H."/>
            <person name="Farzad M."/>
            <person name="Carlton J.M."/>
            <person name="Smith R.K. Jr."/>
            <person name="Garg J."/>
            <person name="Pearlman R.E."/>
            <person name="Karrer K.M."/>
            <person name="Sun L."/>
            <person name="Manning G."/>
            <person name="Elde N.C."/>
            <person name="Turkewitz A.P."/>
            <person name="Asai D.J."/>
            <person name="Wilkes D.E."/>
            <person name="Wang Y."/>
            <person name="Cai H."/>
            <person name="Collins K."/>
            <person name="Stewart B.A."/>
            <person name="Lee S.R."/>
            <person name="Wilamowska K."/>
            <person name="Weinberg Z."/>
            <person name="Ruzzo W.L."/>
            <person name="Wloga D."/>
            <person name="Gaertig J."/>
            <person name="Frankel J."/>
            <person name="Tsao C.-C."/>
            <person name="Gorovsky M.A."/>
            <person name="Keeling P.J."/>
            <person name="Waller R.F."/>
            <person name="Patron N.J."/>
            <person name="Cherry J.M."/>
            <person name="Stover N.A."/>
            <person name="Krieger C.J."/>
            <person name="del Toro C."/>
            <person name="Ryder H.F."/>
            <person name="Williamson S.C."/>
            <person name="Barbeau R.A."/>
            <person name="Hamilton E.P."/>
            <person name="Orias E."/>
        </authorList>
    </citation>
    <scope>NUCLEOTIDE SEQUENCE [LARGE SCALE GENOMIC DNA]</scope>
    <source>
        <strain evidence="2">SB210</strain>
    </source>
</reference>
<sequence length="766" mass="91875">MLRGLFRNKALQKVKIYSREVSLENKIEIEQDFDEENLKQYKNINSQYYFYSLLLQEQSRKANIQDQHFLKVKDQASQILTKQFKIHEDYIAFQFIVDFDLYHEINMVELAKDLQNNKIIIDYKNFVPLSLLLQKIILRSEYQEQQDIIYEKILQFIIQQLKTRVYSINNDDFSNILKAILIIVESNKEDISVQQQKIGFNYLQQKLKDYEEIEELKQSEFLPSILYFAQKISLATNYKFKINYQNYDAFFCNKFKSLDNNQLYFLSNFFILHMKDEPQQVSRFLELVYFNLLSKTKYYRREYLIRKLGIYDFNQPLFQLAKTALTRIFLLNATQKEPKFRKEINLVPAQKLEMAISMLQSVQFKNSPLIEIFLSEIINEISQIYIHIVKLDYSQEYNQLHSLYKQLVQLISLIDKNVIQTNKDVIFLTQVIFNYYTLHNQKFDRIMKCSLIQIVDNVLNNKKMYDLNQEQEKKAKSEDKLSQFLSNKQFKLFLEIFKSDLLKMINGSFQNIELVNQQQVIIPLLKIISELFSDQFKNCENFLAQVTDNIQRINQQNQSYFINFLLDHSQIHPEQVIEVVKRIIDQYGETKVFQGCFMLKSNFLILFMKFINEIENKDKNLKLLQIKLNDLMNFQLKNINEETVLLTIKLIKQSQEADIHLKEIDFLQDVFFRIISDSHKTYSQQKYQEIVSLCLSLNNYNKNFDDGSECYTQTLLEELQEYNNQNYNKFSPEFQKIIEPHVQLEQSNLSKYFDEIKERVQNMQQN</sequence>
<organism evidence="1 2">
    <name type="scientific">Tetrahymena thermophila (strain SB210)</name>
    <dbReference type="NCBI Taxonomy" id="312017"/>
    <lineage>
        <taxon>Eukaryota</taxon>
        <taxon>Sar</taxon>
        <taxon>Alveolata</taxon>
        <taxon>Ciliophora</taxon>
        <taxon>Intramacronucleata</taxon>
        <taxon>Oligohymenophorea</taxon>
        <taxon>Hymenostomatida</taxon>
        <taxon>Tetrahymenina</taxon>
        <taxon>Tetrahymenidae</taxon>
        <taxon>Tetrahymena</taxon>
    </lineage>
</organism>
<proteinExistence type="predicted"/>
<dbReference type="InParanoid" id="Q22Y70"/>
<dbReference type="EMBL" id="GG662749">
    <property type="protein sequence ID" value="EAR90154.1"/>
    <property type="molecule type" value="Genomic_DNA"/>
</dbReference>
<dbReference type="HOGENOM" id="CLU_364707_0_0_1"/>
<dbReference type="AlphaFoldDB" id="Q22Y70"/>
<dbReference type="GeneID" id="7845901"/>
<name>Q22Y70_TETTS</name>
<dbReference type="RefSeq" id="XP_001010399.1">
    <property type="nucleotide sequence ID" value="XM_001010399.1"/>
</dbReference>
<dbReference type="Proteomes" id="UP000009168">
    <property type="component" value="Unassembled WGS sequence"/>
</dbReference>
<gene>
    <name evidence="1" type="ORF">TTHERM_00355010</name>
</gene>
<dbReference type="KEGG" id="tet:TTHERM_00355010"/>
<keyword evidence="2" id="KW-1185">Reference proteome</keyword>
<evidence type="ECO:0000313" key="1">
    <source>
        <dbReference type="EMBL" id="EAR90154.1"/>
    </source>
</evidence>
<evidence type="ECO:0000313" key="2">
    <source>
        <dbReference type="Proteomes" id="UP000009168"/>
    </source>
</evidence>